<evidence type="ECO:0000313" key="5">
    <source>
        <dbReference type="EMBL" id="SIS99521.1"/>
    </source>
</evidence>
<evidence type="ECO:0000313" key="6">
    <source>
        <dbReference type="Proteomes" id="UP000185639"/>
    </source>
</evidence>
<dbReference type="NCBIfam" id="TIGR02464">
    <property type="entry name" value="ribofla_fusion"/>
    <property type="match status" value="1"/>
</dbReference>
<gene>
    <name evidence="5" type="ORF">SAMN05421686_107129</name>
</gene>
<feature type="domain" description="NADAR" evidence="4">
    <location>
        <begin position="18"/>
        <end position="150"/>
    </location>
</feature>
<organism evidence="5 6">
    <name type="scientific">Thalassolituus maritimus</name>
    <dbReference type="NCBI Taxonomy" id="484498"/>
    <lineage>
        <taxon>Bacteria</taxon>
        <taxon>Pseudomonadati</taxon>
        <taxon>Pseudomonadota</taxon>
        <taxon>Gammaproteobacteria</taxon>
        <taxon>Oceanospirillales</taxon>
        <taxon>Oceanospirillaceae</taxon>
        <taxon>Thalassolituus</taxon>
    </lineage>
</organism>
<evidence type="ECO:0000259" key="4">
    <source>
        <dbReference type="Pfam" id="PF08719"/>
    </source>
</evidence>
<proteinExistence type="predicted"/>
<comment type="catalytic activity">
    <reaction evidence="2">
        <text>2,5-diamino-6-hydroxy-4-(5-phosphoribosylamino)-pyrimidine + H2O = 2,5,6-triamino-4-hydroxypyrimidine + D-ribose 5-phosphate</text>
        <dbReference type="Rhea" id="RHEA:23436"/>
        <dbReference type="ChEBI" id="CHEBI:15377"/>
        <dbReference type="ChEBI" id="CHEBI:58614"/>
        <dbReference type="ChEBI" id="CHEBI:78346"/>
        <dbReference type="ChEBI" id="CHEBI:137796"/>
    </reaction>
</comment>
<dbReference type="SUPFAM" id="SSF143990">
    <property type="entry name" value="YbiA-like"/>
    <property type="match status" value="1"/>
</dbReference>
<dbReference type="Proteomes" id="UP000185639">
    <property type="component" value="Unassembled WGS sequence"/>
</dbReference>
<dbReference type="OrthoDB" id="9793111at2"/>
<feature type="region of interest" description="Disordered" evidence="3">
    <location>
        <begin position="63"/>
        <end position="84"/>
    </location>
</feature>
<dbReference type="EMBL" id="FTOH01000007">
    <property type="protein sequence ID" value="SIS99521.1"/>
    <property type="molecule type" value="Genomic_DNA"/>
</dbReference>
<name>A0A1N7NMM3_9GAMM</name>
<evidence type="ECO:0000256" key="3">
    <source>
        <dbReference type="SAM" id="MobiDB-lite"/>
    </source>
</evidence>
<evidence type="ECO:0000256" key="2">
    <source>
        <dbReference type="ARBA" id="ARBA00000751"/>
    </source>
</evidence>
<evidence type="ECO:0000256" key="1">
    <source>
        <dbReference type="ARBA" id="ARBA00000022"/>
    </source>
</evidence>
<dbReference type="RefSeq" id="WP_076516470.1">
    <property type="nucleotide sequence ID" value="NZ_FTOH01000007.1"/>
</dbReference>
<sequence>MLFEHKNEELFTLNRSDTQQPLSSYALFAFELDGAEWPSVEHYYQAMKFEDEAHREKIRQAKTAEEAAKLGKSRKPKRRKDWKKTSTVVMTRGTYIKCRTHRDIAEQLLETGELRIAELSGYDYFWGSGRDMRGKNNFGKVLMGVRDKLRSEREQSA</sequence>
<accession>A0A1N7NMM3</accession>
<comment type="catalytic activity">
    <reaction evidence="1">
        <text>5-amino-6-(5-phospho-D-ribosylamino)uracil + H2O = 5,6-diaminouracil + D-ribose 5-phosphate</text>
        <dbReference type="Rhea" id="RHEA:55020"/>
        <dbReference type="ChEBI" id="CHEBI:15377"/>
        <dbReference type="ChEBI" id="CHEBI:46252"/>
        <dbReference type="ChEBI" id="CHEBI:58453"/>
        <dbReference type="ChEBI" id="CHEBI:78346"/>
    </reaction>
</comment>
<protein>
    <recommendedName>
        <fullName evidence="4">NADAR domain-containing protein</fullName>
    </recommendedName>
</protein>
<dbReference type="CDD" id="cd15457">
    <property type="entry name" value="NADAR"/>
    <property type="match status" value="1"/>
</dbReference>
<reference evidence="6" key="1">
    <citation type="submission" date="2017-01" db="EMBL/GenBank/DDBJ databases">
        <authorList>
            <person name="Varghese N."/>
            <person name="Submissions S."/>
        </authorList>
    </citation>
    <scope>NUCLEOTIDE SEQUENCE [LARGE SCALE GENOMIC DNA]</scope>
    <source>
        <strain evidence="6">DSM 24913</strain>
    </source>
</reference>
<dbReference type="STRING" id="484498.SAMN05421686_107129"/>
<dbReference type="InterPro" id="IPR012816">
    <property type="entry name" value="NADAR"/>
</dbReference>
<feature type="compositionally biased region" description="Basic residues" evidence="3">
    <location>
        <begin position="71"/>
        <end position="82"/>
    </location>
</feature>
<keyword evidence="6" id="KW-1185">Reference proteome</keyword>
<dbReference type="AlphaFoldDB" id="A0A1N7NMM3"/>
<dbReference type="InterPro" id="IPR037238">
    <property type="entry name" value="YbiA-like_sf"/>
</dbReference>
<dbReference type="Pfam" id="PF08719">
    <property type="entry name" value="NADAR"/>
    <property type="match status" value="1"/>
</dbReference>
<dbReference type="Gene3D" id="1.10.357.40">
    <property type="entry name" value="YbiA-like"/>
    <property type="match status" value="1"/>
</dbReference>